<reference evidence="8" key="2">
    <citation type="submission" date="2017-10" db="EMBL/GenBank/DDBJ databases">
        <authorList>
            <person name="Enke T.N."/>
            <person name="Cordero O.X."/>
        </authorList>
    </citation>
    <scope>NUCLEOTIDE SEQUENCE</scope>
    <source>
        <strain evidence="8">4G03</strain>
    </source>
</reference>
<dbReference type="EMBL" id="PDUU01000003">
    <property type="protein sequence ID" value="PHN98647.1"/>
    <property type="molecule type" value="Genomic_DNA"/>
</dbReference>
<keyword evidence="3" id="KW-0804">Transcription</keyword>
<dbReference type="InterPro" id="IPR018060">
    <property type="entry name" value="HTH_AraC"/>
</dbReference>
<dbReference type="InterPro" id="IPR009057">
    <property type="entry name" value="Homeodomain-like_sf"/>
</dbReference>
<accession>A0A2G1BX86</accession>
<evidence type="ECO:0000256" key="5">
    <source>
        <dbReference type="SAM" id="SignalP"/>
    </source>
</evidence>
<dbReference type="Gene3D" id="1.25.40.10">
    <property type="entry name" value="Tetratricopeptide repeat domain"/>
    <property type="match status" value="2"/>
</dbReference>
<dbReference type="RefSeq" id="WP_099214466.1">
    <property type="nucleotide sequence ID" value="NZ_JAUYVU010000002.1"/>
</dbReference>
<dbReference type="AlphaFoldDB" id="A0A2G1BX86"/>
<reference evidence="7 10" key="3">
    <citation type="submission" date="2023-07" db="EMBL/GenBank/DDBJ databases">
        <title>Genome content predicts the carbon catabolic preferences of heterotrophic bacteria.</title>
        <authorList>
            <person name="Gralka M."/>
        </authorList>
    </citation>
    <scope>NUCLEOTIDE SEQUENCE [LARGE SCALE GENOMIC DNA]</scope>
    <source>
        <strain evidence="7 10">4G03</strain>
    </source>
</reference>
<dbReference type="EMBL" id="JAUYVU010000002">
    <property type="protein sequence ID" value="MDP2540691.1"/>
    <property type="molecule type" value="Genomic_DNA"/>
</dbReference>
<protein>
    <submittedName>
        <fullName evidence="7">Helix-turn-helix domain-containing protein</fullName>
    </submittedName>
</protein>
<dbReference type="Pfam" id="PF12833">
    <property type="entry name" value="HTH_18"/>
    <property type="match status" value="1"/>
</dbReference>
<dbReference type="InterPro" id="IPR019734">
    <property type="entry name" value="TPR_rpt"/>
</dbReference>
<dbReference type="GO" id="GO:0003700">
    <property type="term" value="F:DNA-binding transcription factor activity"/>
    <property type="evidence" value="ECO:0007669"/>
    <property type="project" value="InterPro"/>
</dbReference>
<keyword evidence="5" id="KW-0732">Signal</keyword>
<dbReference type="PROSITE" id="PS01124">
    <property type="entry name" value="HTH_ARAC_FAMILY_2"/>
    <property type="match status" value="1"/>
</dbReference>
<organism evidence="8 9">
    <name type="scientific">Tenacibaculum discolor</name>
    <dbReference type="NCBI Taxonomy" id="361581"/>
    <lineage>
        <taxon>Bacteria</taxon>
        <taxon>Pseudomonadati</taxon>
        <taxon>Bacteroidota</taxon>
        <taxon>Flavobacteriia</taxon>
        <taxon>Flavobacteriales</taxon>
        <taxon>Flavobacteriaceae</taxon>
        <taxon>Tenacibaculum</taxon>
    </lineage>
</organism>
<keyword evidence="2" id="KW-0238">DNA-binding</keyword>
<proteinExistence type="predicted"/>
<evidence type="ECO:0000313" key="7">
    <source>
        <dbReference type="EMBL" id="MDP2540691.1"/>
    </source>
</evidence>
<dbReference type="Gene3D" id="1.10.10.60">
    <property type="entry name" value="Homeodomain-like"/>
    <property type="match status" value="2"/>
</dbReference>
<evidence type="ECO:0000256" key="1">
    <source>
        <dbReference type="ARBA" id="ARBA00023015"/>
    </source>
</evidence>
<dbReference type="SMART" id="SM00342">
    <property type="entry name" value="HTH_ARAC"/>
    <property type="match status" value="1"/>
</dbReference>
<dbReference type="Proteomes" id="UP000222163">
    <property type="component" value="Unassembled WGS sequence"/>
</dbReference>
<sequence>MKKVFVLLLVIGLSLKVYSQDPTLQDTLLQKSFHELADLFYASKPDTLKAITYSKAIFEKAIKEKDTLRMMSGKHLLADILNNEDIYLNFCDSLIDITKINPSKNYPATAHYNKSIFYFHKGENNNALKELTQSRKYLRKNDSLKYLLLTQLALIESSVGKVYKALTIYKKIYTYAKQKKYLKYENFSTLPLNIASVYKKINKIDSAYFYINEASKLYKRKNDSISLGYSFYMLGNIEEKKKDHKKSINSYKKSISSILSDENYKILIQVYSHIGIQYDLLGDKKRALKYHLKADSLSTIKKIYSKGIEKTHQFLYEKNKDNKNLKKQLLYLNKLIEVKEFKLEEKNKINKTLTEKYDIPNLLAEKKQVIEKLENEVQESRRTKIIYIFLLVVLLASIGYQIKRKRVYKKRFAALMKQNEATKTKEIEKNITQATSKHELSDDTVTTLMEGLEMFETHEDFLNSKINLQLLADRLDTNTSYLSKVINQYKNTSFSNYVNQLRIEYAVEKLKNDTLWRKYTVKAIAQEVGFKNAESFSKAFYKFTGIKPSYFIKELEKTETN</sequence>
<evidence type="ECO:0000256" key="3">
    <source>
        <dbReference type="ARBA" id="ARBA00023163"/>
    </source>
</evidence>
<name>A0A2G1BX86_9FLAO</name>
<dbReference type="PANTHER" id="PTHR43280">
    <property type="entry name" value="ARAC-FAMILY TRANSCRIPTIONAL REGULATOR"/>
    <property type="match status" value="1"/>
</dbReference>
<comment type="caution">
    <text evidence="8">The sequence shown here is derived from an EMBL/GenBank/DDBJ whole genome shotgun (WGS) entry which is preliminary data.</text>
</comment>
<keyword evidence="1" id="KW-0805">Transcription regulation</keyword>
<keyword evidence="4" id="KW-0472">Membrane</keyword>
<reference evidence="8 9" key="1">
    <citation type="journal article" date="2016" name="Nat. Commun.">
        <title>Microbial interactions lead to rapid micro-scale successions on model marine particles.</title>
        <authorList>
            <person name="Datta M.S."/>
            <person name="Sliwerska E."/>
            <person name="Gore J."/>
            <person name="Polz M.F."/>
            <person name="Cordero O.X."/>
        </authorList>
    </citation>
    <scope>NUCLEOTIDE SEQUENCE [LARGE SCALE GENOMIC DNA]</scope>
    <source>
        <strain evidence="8 9">4G03</strain>
    </source>
</reference>
<keyword evidence="4" id="KW-1133">Transmembrane helix</keyword>
<evidence type="ECO:0000313" key="10">
    <source>
        <dbReference type="Proteomes" id="UP001242342"/>
    </source>
</evidence>
<gene>
    <name evidence="8" type="ORF">CSC81_03915</name>
    <name evidence="7" type="ORF">Q8W23_04310</name>
</gene>
<evidence type="ECO:0000256" key="2">
    <source>
        <dbReference type="ARBA" id="ARBA00023125"/>
    </source>
</evidence>
<feature type="signal peptide" evidence="5">
    <location>
        <begin position="1"/>
        <end position="19"/>
    </location>
</feature>
<feature type="domain" description="HTH araC/xylS-type" evidence="6">
    <location>
        <begin position="452"/>
        <end position="554"/>
    </location>
</feature>
<evidence type="ECO:0000259" key="6">
    <source>
        <dbReference type="PROSITE" id="PS01124"/>
    </source>
</evidence>
<feature type="chain" id="PRO_5013699549" evidence="5">
    <location>
        <begin position="20"/>
        <end position="561"/>
    </location>
</feature>
<feature type="transmembrane region" description="Helical" evidence="4">
    <location>
        <begin position="385"/>
        <end position="402"/>
    </location>
</feature>
<dbReference type="SUPFAM" id="SSF46689">
    <property type="entry name" value="Homeodomain-like"/>
    <property type="match status" value="1"/>
</dbReference>
<dbReference type="SMART" id="SM00028">
    <property type="entry name" value="TPR"/>
    <property type="match status" value="5"/>
</dbReference>
<dbReference type="PANTHER" id="PTHR43280:SF2">
    <property type="entry name" value="HTH-TYPE TRANSCRIPTIONAL REGULATOR EXSA"/>
    <property type="match status" value="1"/>
</dbReference>
<dbReference type="Proteomes" id="UP001242342">
    <property type="component" value="Unassembled WGS sequence"/>
</dbReference>
<dbReference type="InterPro" id="IPR011990">
    <property type="entry name" value="TPR-like_helical_dom_sf"/>
</dbReference>
<evidence type="ECO:0000313" key="8">
    <source>
        <dbReference type="EMBL" id="PHN98647.1"/>
    </source>
</evidence>
<evidence type="ECO:0000313" key="9">
    <source>
        <dbReference type="Proteomes" id="UP000222163"/>
    </source>
</evidence>
<dbReference type="SUPFAM" id="SSF48452">
    <property type="entry name" value="TPR-like"/>
    <property type="match status" value="2"/>
</dbReference>
<dbReference type="GO" id="GO:0043565">
    <property type="term" value="F:sequence-specific DNA binding"/>
    <property type="evidence" value="ECO:0007669"/>
    <property type="project" value="InterPro"/>
</dbReference>
<evidence type="ECO:0000256" key="4">
    <source>
        <dbReference type="SAM" id="Phobius"/>
    </source>
</evidence>
<keyword evidence="10" id="KW-1185">Reference proteome</keyword>
<keyword evidence="4" id="KW-0812">Transmembrane</keyword>